<protein>
    <submittedName>
        <fullName evidence="2">Uncharacterized protein</fullName>
    </submittedName>
</protein>
<feature type="region of interest" description="Disordered" evidence="1">
    <location>
        <begin position="233"/>
        <end position="254"/>
    </location>
</feature>
<evidence type="ECO:0000313" key="3">
    <source>
        <dbReference type="Proteomes" id="UP000517694"/>
    </source>
</evidence>
<organism evidence="2 3">
    <name type="scientific">Streptomyces mexicanus</name>
    <dbReference type="NCBI Taxonomy" id="178566"/>
    <lineage>
        <taxon>Bacteria</taxon>
        <taxon>Bacillati</taxon>
        <taxon>Actinomycetota</taxon>
        <taxon>Actinomycetes</taxon>
        <taxon>Kitasatosporales</taxon>
        <taxon>Streptomycetaceae</taxon>
        <taxon>Streptomyces</taxon>
    </lineage>
</organism>
<proteinExistence type="predicted"/>
<dbReference type="Pfam" id="PF20118">
    <property type="entry name" value="DUF6508"/>
    <property type="match status" value="1"/>
</dbReference>
<feature type="compositionally biased region" description="Basic and acidic residues" evidence="1">
    <location>
        <begin position="235"/>
        <end position="254"/>
    </location>
</feature>
<dbReference type="Proteomes" id="UP000517694">
    <property type="component" value="Unassembled WGS sequence"/>
</dbReference>
<name>A0A7X1HV80_9ACTN</name>
<dbReference type="AlphaFoldDB" id="A0A7X1HV80"/>
<accession>A0A7X1HV80</accession>
<evidence type="ECO:0000313" key="2">
    <source>
        <dbReference type="EMBL" id="MBC2863744.1"/>
    </source>
</evidence>
<evidence type="ECO:0000256" key="1">
    <source>
        <dbReference type="SAM" id="MobiDB-lite"/>
    </source>
</evidence>
<dbReference type="OrthoDB" id="3298677at2"/>
<dbReference type="InterPro" id="IPR045425">
    <property type="entry name" value="DUF6508"/>
</dbReference>
<comment type="caution">
    <text evidence="2">The sequence shown here is derived from an EMBL/GenBank/DDBJ whole genome shotgun (WGS) entry which is preliminary data.</text>
</comment>
<dbReference type="EMBL" id="JACMHY010000001">
    <property type="protein sequence ID" value="MBC2863744.1"/>
    <property type="molecule type" value="Genomic_DNA"/>
</dbReference>
<gene>
    <name evidence="2" type="ORF">H1R13_01670</name>
</gene>
<sequence length="254" mass="27402">MPTSRQYITLTMPDGEIAGYFWATDTDLGRVHRPAGSGSAHRAVRELFSRMQDAHRRGLAPAGVLALFSREPGVGPVTEAPDLAAVEELARVVTPADDQRLLDQLVPADHPAWQELAEAYEVLTDEDRDIPWGGGRRSPSGAIQMPYPLYGKPLKRVVDALRSVGAVTSEYRWMGNPLPEVPPSGRMAPADAVRAATAIVLGERCCDGMIDDAVKDGTFDAVVAALRAWHAGARTARDDKNDTAAAPRDRVGEN</sequence>
<dbReference type="RefSeq" id="WP_159667463.1">
    <property type="nucleotide sequence ID" value="NZ_JACMHY010000001.1"/>
</dbReference>
<keyword evidence="3" id="KW-1185">Reference proteome</keyword>
<reference evidence="2 3" key="1">
    <citation type="submission" date="2020-08" db="EMBL/GenBank/DDBJ databases">
        <title>Whole-Genome Sequence of French Clinical Streptomyces mexicanus Strain Q0842.</title>
        <authorList>
            <person name="Boxberger M."/>
            <person name="La Scola B."/>
        </authorList>
    </citation>
    <scope>NUCLEOTIDE SEQUENCE [LARGE SCALE GENOMIC DNA]</scope>
    <source>
        <strain evidence="2 3">Marseille-Q0842</strain>
    </source>
</reference>